<dbReference type="InterPro" id="IPR000315">
    <property type="entry name" value="Znf_B-box"/>
</dbReference>
<dbReference type="Pfam" id="PF13445">
    <property type="entry name" value="zf-RING_UBOX"/>
    <property type="match status" value="1"/>
</dbReference>
<dbReference type="InterPro" id="IPR050143">
    <property type="entry name" value="TRIM/RBCC"/>
</dbReference>
<dbReference type="Proteomes" id="UP000261420">
    <property type="component" value="Unplaced"/>
</dbReference>
<dbReference type="Ensembl" id="ENSSDUT00000020651.1">
    <property type="protein sequence ID" value="ENSSDUP00000020290.1"/>
    <property type="gene ID" value="ENSSDUG00000014759.1"/>
</dbReference>
<organism evidence="7 8">
    <name type="scientific">Seriola dumerili</name>
    <name type="common">Greater amberjack</name>
    <name type="synonym">Caranx dumerili</name>
    <dbReference type="NCBI Taxonomy" id="41447"/>
    <lineage>
        <taxon>Eukaryota</taxon>
        <taxon>Metazoa</taxon>
        <taxon>Chordata</taxon>
        <taxon>Craniata</taxon>
        <taxon>Vertebrata</taxon>
        <taxon>Euteleostomi</taxon>
        <taxon>Actinopterygii</taxon>
        <taxon>Neopterygii</taxon>
        <taxon>Teleostei</taxon>
        <taxon>Neoteleostei</taxon>
        <taxon>Acanthomorphata</taxon>
        <taxon>Carangaria</taxon>
        <taxon>Carangiformes</taxon>
        <taxon>Carangidae</taxon>
        <taxon>Seriola</taxon>
    </lineage>
</organism>
<feature type="domain" description="B box-type" evidence="6">
    <location>
        <begin position="60"/>
        <end position="101"/>
    </location>
</feature>
<reference evidence="7" key="2">
    <citation type="submission" date="2025-09" db="UniProtKB">
        <authorList>
            <consortium name="Ensembl"/>
        </authorList>
    </citation>
    <scope>IDENTIFICATION</scope>
</reference>
<name>A0A3B4URA3_SERDU</name>
<dbReference type="InterPro" id="IPR017907">
    <property type="entry name" value="Znf_RING_CS"/>
</dbReference>
<dbReference type="SUPFAM" id="SSF57850">
    <property type="entry name" value="RING/U-box"/>
    <property type="match status" value="1"/>
</dbReference>
<dbReference type="SMART" id="SM00184">
    <property type="entry name" value="RING"/>
    <property type="match status" value="1"/>
</dbReference>
<dbReference type="Pfam" id="PF00643">
    <property type="entry name" value="zf-B_box"/>
    <property type="match status" value="1"/>
</dbReference>
<keyword evidence="3" id="KW-0862">Zinc</keyword>
<feature type="domain" description="RING-type" evidence="5">
    <location>
        <begin position="18"/>
        <end position="69"/>
    </location>
</feature>
<evidence type="ECO:0000313" key="7">
    <source>
        <dbReference type="Ensembl" id="ENSSDUP00000020290.1"/>
    </source>
</evidence>
<dbReference type="InterPro" id="IPR013083">
    <property type="entry name" value="Znf_RING/FYVE/PHD"/>
</dbReference>
<keyword evidence="1" id="KW-0479">Metal-binding</keyword>
<evidence type="ECO:0000259" key="6">
    <source>
        <dbReference type="PROSITE" id="PS50119"/>
    </source>
</evidence>
<dbReference type="PROSITE" id="PS50089">
    <property type="entry name" value="ZF_RING_2"/>
    <property type="match status" value="1"/>
</dbReference>
<dbReference type="Gene3D" id="3.30.160.60">
    <property type="entry name" value="Classic Zinc Finger"/>
    <property type="match status" value="1"/>
</dbReference>
<dbReference type="PROSITE" id="PS50119">
    <property type="entry name" value="ZF_BBOX"/>
    <property type="match status" value="1"/>
</dbReference>
<evidence type="ECO:0000313" key="8">
    <source>
        <dbReference type="Proteomes" id="UP000261420"/>
    </source>
</evidence>
<proteinExistence type="predicted"/>
<dbReference type="InterPro" id="IPR027370">
    <property type="entry name" value="Znf-RING_euk"/>
</dbReference>
<dbReference type="AlphaFoldDB" id="A0A3B4URA3"/>
<evidence type="ECO:0000256" key="1">
    <source>
        <dbReference type="ARBA" id="ARBA00022723"/>
    </source>
</evidence>
<dbReference type="InterPro" id="IPR001841">
    <property type="entry name" value="Znf_RING"/>
</dbReference>
<accession>A0A3B4URA3</accession>
<keyword evidence="8" id="KW-1185">Reference proteome</keyword>
<evidence type="ECO:0008006" key="9">
    <source>
        <dbReference type="Google" id="ProtNLM"/>
    </source>
</evidence>
<keyword evidence="2 4" id="KW-0863">Zinc-finger</keyword>
<evidence type="ECO:0000256" key="4">
    <source>
        <dbReference type="PROSITE-ProRule" id="PRU00024"/>
    </source>
</evidence>
<evidence type="ECO:0000256" key="3">
    <source>
        <dbReference type="ARBA" id="ARBA00022833"/>
    </source>
</evidence>
<dbReference type="SUPFAM" id="SSF57845">
    <property type="entry name" value="B-box zinc-binding domain"/>
    <property type="match status" value="1"/>
</dbReference>
<dbReference type="GeneTree" id="ENSGT00970000193381"/>
<dbReference type="Gene3D" id="3.30.40.10">
    <property type="entry name" value="Zinc/RING finger domain, C3HC4 (zinc finger)"/>
    <property type="match status" value="1"/>
</dbReference>
<dbReference type="OMA" id="EHESHAV"/>
<sequence length="248" mass="28728">EKPLVKDMSSRSEEELTCPVCHDIFKEPVVLSCSHSFCRDCLQSWWREKSEPPVSLPSAGSEPLCSLHSEKLRLFCLDHQQPVCLVCRDSKTHTNHSFRPVDEAAEDHREELQKALKPLQEKLKLFERVKGDCDQTAQHIKVQARHTESQIKEHFKKLHQFLQEEEEARITALREEEELKSHMMKEKMEALSREIAALSHTVGDSPFWFLGVTAESDERKGEIDLFAKSWTIVLYEGEYRARSPPGLY</sequence>
<evidence type="ECO:0000259" key="5">
    <source>
        <dbReference type="PROSITE" id="PS50089"/>
    </source>
</evidence>
<protein>
    <recommendedName>
        <fullName evidence="9">TRI35</fullName>
    </recommendedName>
</protein>
<dbReference type="GO" id="GO:0008270">
    <property type="term" value="F:zinc ion binding"/>
    <property type="evidence" value="ECO:0007669"/>
    <property type="project" value="UniProtKB-KW"/>
</dbReference>
<dbReference type="PROSITE" id="PS00518">
    <property type="entry name" value="ZF_RING_1"/>
    <property type="match status" value="1"/>
</dbReference>
<dbReference type="PANTHER" id="PTHR24103">
    <property type="entry name" value="E3 UBIQUITIN-PROTEIN LIGASE TRIM"/>
    <property type="match status" value="1"/>
</dbReference>
<evidence type="ECO:0000256" key="2">
    <source>
        <dbReference type="ARBA" id="ARBA00022771"/>
    </source>
</evidence>
<reference evidence="7" key="1">
    <citation type="submission" date="2025-08" db="UniProtKB">
        <authorList>
            <consortium name="Ensembl"/>
        </authorList>
    </citation>
    <scope>IDENTIFICATION</scope>
</reference>
<dbReference type="SMART" id="SM00336">
    <property type="entry name" value="BBOX"/>
    <property type="match status" value="1"/>
</dbReference>